<accession>D8MR58</accession>
<dbReference type="STRING" id="634500.EbC_17840"/>
<name>D8MR58_ERWBE</name>
<sequence>MSNQFNQCFTRAPISLNFFCGVIALMTAIFMLLLLNGRYGKQEDVKGLIRSESFYRLTAEKPGNVSAIYVNEGDSVNPGDAIFSVALLWQNTKDHNGVGNMAEETTKRLNETLVEFETERENQSENDDQLLIQKERYFNELTQSISIAENAIKNYHDKKRLYATQLRDLTRLYKDNAITKTEVENTRQLIIENELGVKKSEVEKSGLLQTKIEKEIHYARLEQESLQRKNDISRKIREIGSELNNIRMRQEYIVTSPIKGIVHDMGILKGDFIDGRALTPSVILKENSAAEPVVVLQLSSKQIGLISPGEKVFVRVDTFPYESYGVLAAKVINISTTPTRVSVDDKESWFRVKLNILANDKHNKIPMEFLADGMTVSASLRQPKQTLIEWLFLPVKQALKRNPDYIHAEK</sequence>
<dbReference type="PANTHER" id="PTHR30386">
    <property type="entry name" value="MEMBRANE FUSION SUBUNIT OF EMRAB-TOLC MULTIDRUG EFFLUX PUMP"/>
    <property type="match status" value="1"/>
</dbReference>
<evidence type="ECO:0000313" key="3">
    <source>
        <dbReference type="EMBL" id="CAX59315.1"/>
    </source>
</evidence>
<evidence type="ECO:0000313" key="4">
    <source>
        <dbReference type="Proteomes" id="UP000008793"/>
    </source>
</evidence>
<dbReference type="Proteomes" id="UP000008793">
    <property type="component" value="Chromosome"/>
</dbReference>
<dbReference type="EMBL" id="FP236843">
    <property type="protein sequence ID" value="CAX59315.1"/>
    <property type="molecule type" value="Genomic_DNA"/>
</dbReference>
<dbReference type="RefSeq" id="WP_013201808.1">
    <property type="nucleotide sequence ID" value="NC_014306.1"/>
</dbReference>
<dbReference type="GeneID" id="90511809"/>
<keyword evidence="1" id="KW-0812">Transmembrane</keyword>
<dbReference type="PANTHER" id="PTHR30386:SF28">
    <property type="entry name" value="EXPORTED PROTEIN"/>
    <property type="match status" value="1"/>
</dbReference>
<dbReference type="InterPro" id="IPR058982">
    <property type="entry name" value="Beta-barrel_AprE"/>
</dbReference>
<dbReference type="InterPro" id="IPR050739">
    <property type="entry name" value="MFP"/>
</dbReference>
<dbReference type="Gene3D" id="2.40.30.170">
    <property type="match status" value="1"/>
</dbReference>
<dbReference type="eggNOG" id="COG0845">
    <property type="taxonomic scope" value="Bacteria"/>
</dbReference>
<reference evidence="3 4" key="1">
    <citation type="journal article" date="2010" name="BMC Genomics">
        <title>Genome comparison of the epiphytic bacteria Erwinia billingiae and E. tasmaniensis with the pear pathogen E. pyrifoliae.</title>
        <authorList>
            <person name="Kube M."/>
            <person name="Migdoll A.M."/>
            <person name="Gehring I."/>
            <person name="Heitmann K."/>
            <person name="Mayer Y."/>
            <person name="Kuhl H."/>
            <person name="Knaust F."/>
            <person name="Geider K."/>
            <person name="Reinhardt R."/>
        </authorList>
    </citation>
    <scope>NUCLEOTIDE SEQUENCE [LARGE SCALE GENOMIC DNA]</scope>
    <source>
        <strain evidence="3 4">Eb661</strain>
    </source>
</reference>
<keyword evidence="4" id="KW-1185">Reference proteome</keyword>
<feature type="transmembrane region" description="Helical" evidence="1">
    <location>
        <begin position="12"/>
        <end position="35"/>
    </location>
</feature>
<dbReference type="HOGENOM" id="CLU_023976_4_2_6"/>
<dbReference type="Pfam" id="PF26002">
    <property type="entry name" value="Beta-barrel_AprE"/>
    <property type="match status" value="1"/>
</dbReference>
<dbReference type="AlphaFoldDB" id="D8MR58"/>
<keyword evidence="1" id="KW-1133">Transmembrane helix</keyword>
<dbReference type="Gene3D" id="2.40.50.100">
    <property type="match status" value="1"/>
</dbReference>
<feature type="domain" description="AprE-like beta-barrel" evidence="2">
    <location>
        <begin position="293"/>
        <end position="380"/>
    </location>
</feature>
<keyword evidence="1" id="KW-0472">Membrane</keyword>
<evidence type="ECO:0000259" key="2">
    <source>
        <dbReference type="Pfam" id="PF26002"/>
    </source>
</evidence>
<proteinExistence type="predicted"/>
<protein>
    <submittedName>
        <fullName evidence="3">Putative toxin secretion, membrane fusion protein</fullName>
    </submittedName>
</protein>
<evidence type="ECO:0000256" key="1">
    <source>
        <dbReference type="SAM" id="Phobius"/>
    </source>
</evidence>
<dbReference type="KEGG" id="ebi:EbC_17840"/>
<gene>
    <name evidence="3" type="ordered locus">EbC_17840</name>
</gene>
<dbReference type="PRINTS" id="PR01490">
    <property type="entry name" value="RTXTOXIND"/>
</dbReference>
<organism evidence="4">
    <name type="scientific">Erwinia billingiae (strain Eb661)</name>
    <dbReference type="NCBI Taxonomy" id="634500"/>
    <lineage>
        <taxon>Bacteria</taxon>
        <taxon>Pseudomonadati</taxon>
        <taxon>Pseudomonadota</taxon>
        <taxon>Gammaproteobacteria</taxon>
        <taxon>Enterobacterales</taxon>
        <taxon>Erwiniaceae</taxon>
        <taxon>Erwinia</taxon>
    </lineage>
</organism>